<evidence type="ECO:0000256" key="9">
    <source>
        <dbReference type="ARBA" id="ARBA00022989"/>
    </source>
</evidence>
<evidence type="ECO:0000256" key="10">
    <source>
        <dbReference type="ARBA" id="ARBA00023136"/>
    </source>
</evidence>
<reference evidence="17 18" key="1">
    <citation type="submission" date="2018-04" db="EMBL/GenBank/DDBJ databases">
        <title>WGS assembly of Panicum hallii var. hallii HAL2.</title>
        <authorList>
            <person name="Lovell J."/>
            <person name="Jenkins J."/>
            <person name="Lowry D."/>
            <person name="Mamidi S."/>
            <person name="Sreedasyam A."/>
            <person name="Weng X."/>
            <person name="Barry K."/>
            <person name="Bonette J."/>
            <person name="Campitelli B."/>
            <person name="Daum C."/>
            <person name="Gordon S."/>
            <person name="Gould B."/>
            <person name="Lipzen A."/>
            <person name="MacQueen A."/>
            <person name="Palacio-Mejia J."/>
            <person name="Plott C."/>
            <person name="Shakirov E."/>
            <person name="Shu S."/>
            <person name="Yoshinaga Y."/>
            <person name="Zane M."/>
            <person name="Rokhsar D."/>
            <person name="Grimwood J."/>
            <person name="Schmutz J."/>
            <person name="Juenger T."/>
        </authorList>
    </citation>
    <scope>NUCLEOTIDE SEQUENCE [LARGE SCALE GENOMIC DNA]</scope>
    <source>
        <strain evidence="18">cv. HAL2</strain>
    </source>
</reference>
<keyword evidence="8 12" id="KW-0067">ATP-binding</keyword>
<proteinExistence type="inferred from homology"/>
<dbReference type="Gene3D" id="1.10.510.10">
    <property type="entry name" value="Transferase(Phosphotransferase) domain 1"/>
    <property type="match status" value="1"/>
</dbReference>
<dbReference type="PROSITE" id="PS50011">
    <property type="entry name" value="PROTEIN_KINASE_DOM"/>
    <property type="match status" value="1"/>
</dbReference>
<dbReference type="FunFam" id="1.10.510.10:FF:000537">
    <property type="entry name" value="Putative receptor-like protein kinase"/>
    <property type="match status" value="1"/>
</dbReference>
<gene>
    <name evidence="17" type="ORF">GQ55_7G312800</name>
</gene>
<keyword evidence="10 15" id="KW-0472">Membrane</keyword>
<protein>
    <recommendedName>
        <fullName evidence="16">Protein kinase domain-containing protein</fullName>
    </recommendedName>
</protein>
<name>A0A2T7D186_9POAL</name>
<keyword evidence="3" id="KW-0808">Transferase</keyword>
<dbReference type="PROSITE" id="PS00108">
    <property type="entry name" value="PROTEIN_KINASE_ST"/>
    <property type="match status" value="1"/>
</dbReference>
<dbReference type="SMART" id="SM00220">
    <property type="entry name" value="S_TKc"/>
    <property type="match status" value="1"/>
</dbReference>
<dbReference type="InterPro" id="IPR045874">
    <property type="entry name" value="LRK10/LRL21-25-like"/>
</dbReference>
<dbReference type="InterPro" id="IPR011009">
    <property type="entry name" value="Kinase-like_dom_sf"/>
</dbReference>
<dbReference type="Gramene" id="PUZ49263">
    <property type="protein sequence ID" value="PUZ49263"/>
    <property type="gene ID" value="GQ55_7G312800"/>
</dbReference>
<evidence type="ECO:0000256" key="15">
    <source>
        <dbReference type="SAM" id="Phobius"/>
    </source>
</evidence>
<evidence type="ECO:0000256" key="6">
    <source>
        <dbReference type="ARBA" id="ARBA00022741"/>
    </source>
</evidence>
<feature type="transmembrane region" description="Helical" evidence="15">
    <location>
        <begin position="6"/>
        <end position="24"/>
    </location>
</feature>
<dbReference type="STRING" id="1504633.A0A2T7D186"/>
<accession>A0A2T7D186</accession>
<dbReference type="InterPro" id="IPR017441">
    <property type="entry name" value="Protein_kinase_ATP_BS"/>
</dbReference>
<evidence type="ECO:0000256" key="5">
    <source>
        <dbReference type="ARBA" id="ARBA00022729"/>
    </source>
</evidence>
<dbReference type="InterPro" id="IPR001245">
    <property type="entry name" value="Ser-Thr/Tyr_kinase_cat_dom"/>
</dbReference>
<keyword evidence="6 12" id="KW-0547">Nucleotide-binding</keyword>
<evidence type="ECO:0000256" key="7">
    <source>
        <dbReference type="ARBA" id="ARBA00022777"/>
    </source>
</evidence>
<dbReference type="Proteomes" id="UP000244336">
    <property type="component" value="Chromosome 7"/>
</dbReference>
<keyword evidence="11" id="KW-0325">Glycoprotein</keyword>
<evidence type="ECO:0000256" key="12">
    <source>
        <dbReference type="PROSITE-ProRule" id="PRU10141"/>
    </source>
</evidence>
<dbReference type="InterPro" id="IPR008271">
    <property type="entry name" value="Ser/Thr_kinase_AS"/>
</dbReference>
<dbReference type="PANTHER" id="PTHR27009">
    <property type="entry name" value="RUST RESISTANCE KINASE LR10-RELATED"/>
    <property type="match status" value="1"/>
</dbReference>
<keyword evidence="7" id="KW-0418">Kinase</keyword>
<evidence type="ECO:0000256" key="13">
    <source>
        <dbReference type="RuleBase" id="RU000304"/>
    </source>
</evidence>
<evidence type="ECO:0000256" key="11">
    <source>
        <dbReference type="ARBA" id="ARBA00023180"/>
    </source>
</evidence>
<dbReference type="Gene3D" id="3.30.200.20">
    <property type="entry name" value="Phosphorylase Kinase, domain 1"/>
    <property type="match status" value="1"/>
</dbReference>
<evidence type="ECO:0000313" key="18">
    <source>
        <dbReference type="Proteomes" id="UP000244336"/>
    </source>
</evidence>
<feature type="compositionally biased region" description="Low complexity" evidence="14">
    <location>
        <begin position="403"/>
        <end position="418"/>
    </location>
</feature>
<dbReference type="OrthoDB" id="4062651at2759"/>
<keyword evidence="4 15" id="KW-0812">Transmembrane</keyword>
<feature type="region of interest" description="Disordered" evidence="14">
    <location>
        <begin position="401"/>
        <end position="423"/>
    </location>
</feature>
<evidence type="ECO:0000256" key="8">
    <source>
        <dbReference type="ARBA" id="ARBA00022840"/>
    </source>
</evidence>
<dbReference type="InterPro" id="IPR000719">
    <property type="entry name" value="Prot_kinase_dom"/>
</dbReference>
<comment type="subcellular location">
    <subcellularLocation>
        <location evidence="1">Membrane</location>
        <topology evidence="1">Single-pass type I membrane protein</topology>
    </subcellularLocation>
</comment>
<evidence type="ECO:0000259" key="16">
    <source>
        <dbReference type="PROSITE" id="PS50011"/>
    </source>
</evidence>
<evidence type="ECO:0000256" key="14">
    <source>
        <dbReference type="SAM" id="MobiDB-lite"/>
    </source>
</evidence>
<dbReference type="AlphaFoldDB" id="A0A2T7D186"/>
<keyword evidence="5" id="KW-0732">Signal</keyword>
<dbReference type="PROSITE" id="PS00107">
    <property type="entry name" value="PROTEIN_KINASE_ATP"/>
    <property type="match status" value="1"/>
</dbReference>
<dbReference type="EMBL" id="CM009755">
    <property type="protein sequence ID" value="PUZ49263.1"/>
    <property type="molecule type" value="Genomic_DNA"/>
</dbReference>
<evidence type="ECO:0000256" key="2">
    <source>
        <dbReference type="ARBA" id="ARBA00022527"/>
    </source>
</evidence>
<feature type="binding site" evidence="12">
    <location>
        <position position="133"/>
    </location>
    <ligand>
        <name>ATP</name>
        <dbReference type="ChEBI" id="CHEBI:30616"/>
    </ligand>
</feature>
<sequence>MNSLALAGIIIGGIVIILAIKFLTRWIEVKREWQAERARLQAMQMQAAAGAPIQPANGAAAYDVAPAPPYGGRVVELGAVDRFLDDILREKPARFTPEDLRGFTRNYAERLGSGGFGVVYRGAFPNGAQVAVKILNSTLDRRAEEQFMAEVGTAGRTYHVNLVRLYGFCFDATTKALVYEYLENGSLDRVLFEHEQRRGLGLGFDTLYGVVVGTARGVRYLHEECQHRVIHYDIKPGNVLLTADYTPKVADFGLARLCNRDNTHLTMTGARGTPGYAAPELWLPLPVTHKCDVYSFGMLVFEILGRRRNLELQHPAVSQEWYPKWVWQRFDQGRFDDVMAASGIHAKDRDKAERMCKVALWCVQYQPEARPSMSSVVRMLEGEEEIARPVNPFTYIASLHTTSSSSSGGSAAASGGSSKEFRGMRGPIDNQGGDEVKHVSFLPRVHWYLLFELYVQPMIQLDYDLAIQEFF</sequence>
<evidence type="ECO:0000256" key="4">
    <source>
        <dbReference type="ARBA" id="ARBA00022692"/>
    </source>
</evidence>
<dbReference type="GO" id="GO:0005524">
    <property type="term" value="F:ATP binding"/>
    <property type="evidence" value="ECO:0007669"/>
    <property type="project" value="UniProtKB-UniRule"/>
</dbReference>
<evidence type="ECO:0000313" key="17">
    <source>
        <dbReference type="EMBL" id="PUZ49263.1"/>
    </source>
</evidence>
<organism evidence="17 18">
    <name type="scientific">Panicum hallii var. hallii</name>
    <dbReference type="NCBI Taxonomy" id="1504633"/>
    <lineage>
        <taxon>Eukaryota</taxon>
        <taxon>Viridiplantae</taxon>
        <taxon>Streptophyta</taxon>
        <taxon>Embryophyta</taxon>
        <taxon>Tracheophyta</taxon>
        <taxon>Spermatophyta</taxon>
        <taxon>Magnoliopsida</taxon>
        <taxon>Liliopsida</taxon>
        <taxon>Poales</taxon>
        <taxon>Poaceae</taxon>
        <taxon>PACMAD clade</taxon>
        <taxon>Panicoideae</taxon>
        <taxon>Panicodae</taxon>
        <taxon>Paniceae</taxon>
        <taxon>Panicinae</taxon>
        <taxon>Panicum</taxon>
        <taxon>Panicum sect. Panicum</taxon>
    </lineage>
</organism>
<evidence type="ECO:0000256" key="1">
    <source>
        <dbReference type="ARBA" id="ARBA00004479"/>
    </source>
</evidence>
<dbReference type="Pfam" id="PF07714">
    <property type="entry name" value="PK_Tyr_Ser-Thr"/>
    <property type="match status" value="1"/>
</dbReference>
<dbReference type="GO" id="GO:0016020">
    <property type="term" value="C:membrane"/>
    <property type="evidence" value="ECO:0007669"/>
    <property type="project" value="UniProtKB-SubCell"/>
</dbReference>
<keyword evidence="9 15" id="KW-1133">Transmembrane helix</keyword>
<keyword evidence="18" id="KW-1185">Reference proteome</keyword>
<comment type="similarity">
    <text evidence="13">Belongs to the protein kinase superfamily.</text>
</comment>
<dbReference type="SUPFAM" id="SSF56112">
    <property type="entry name" value="Protein kinase-like (PK-like)"/>
    <property type="match status" value="1"/>
</dbReference>
<feature type="domain" description="Protein kinase" evidence="16">
    <location>
        <begin position="105"/>
        <end position="394"/>
    </location>
</feature>
<evidence type="ECO:0000256" key="3">
    <source>
        <dbReference type="ARBA" id="ARBA00022679"/>
    </source>
</evidence>
<dbReference type="GO" id="GO:0004674">
    <property type="term" value="F:protein serine/threonine kinase activity"/>
    <property type="evidence" value="ECO:0007669"/>
    <property type="project" value="UniProtKB-KW"/>
</dbReference>
<keyword evidence="2 13" id="KW-0723">Serine/threonine-protein kinase</keyword>